<dbReference type="EMBL" id="CP023004">
    <property type="protein sequence ID" value="AWI09754.1"/>
    <property type="molecule type" value="Genomic_DNA"/>
</dbReference>
<accession>A0A2U8E5C1</accession>
<keyword evidence="3 9" id="KW-0812">Transmembrane</keyword>
<dbReference type="Pfam" id="PF00571">
    <property type="entry name" value="CBS"/>
    <property type="match status" value="1"/>
</dbReference>
<dbReference type="PANTHER" id="PTHR43099">
    <property type="entry name" value="UPF0053 PROTEIN YRKA"/>
    <property type="match status" value="1"/>
</dbReference>
<dbReference type="Proteomes" id="UP000244896">
    <property type="component" value="Chromosome"/>
</dbReference>
<evidence type="ECO:0000259" key="12">
    <source>
        <dbReference type="PROSITE" id="PS51846"/>
    </source>
</evidence>
<dbReference type="Pfam" id="PF03471">
    <property type="entry name" value="CorC_HlyC"/>
    <property type="match status" value="1"/>
</dbReference>
<keyword evidence="7 9" id="KW-0472">Membrane</keyword>
<evidence type="ECO:0000256" key="10">
    <source>
        <dbReference type="SAM" id="Phobius"/>
    </source>
</evidence>
<evidence type="ECO:0000256" key="8">
    <source>
        <dbReference type="PROSITE-ProRule" id="PRU00703"/>
    </source>
</evidence>
<dbReference type="InterPro" id="IPR036318">
    <property type="entry name" value="FAD-bd_PCMH-like_sf"/>
</dbReference>
<name>A0A2U8E5C1_9BACT</name>
<keyword evidence="14" id="KW-1185">Reference proteome</keyword>
<dbReference type="CDD" id="cd04590">
    <property type="entry name" value="CBS_pair_CorC_HlyC_assoc"/>
    <property type="match status" value="1"/>
</dbReference>
<dbReference type="SMART" id="SM01091">
    <property type="entry name" value="CorC_HlyC"/>
    <property type="match status" value="1"/>
</dbReference>
<dbReference type="PROSITE" id="PS51846">
    <property type="entry name" value="CNNM"/>
    <property type="match status" value="1"/>
</dbReference>
<dbReference type="InterPro" id="IPR046342">
    <property type="entry name" value="CBS_dom_sf"/>
</dbReference>
<evidence type="ECO:0000256" key="6">
    <source>
        <dbReference type="ARBA" id="ARBA00023122"/>
    </source>
</evidence>
<feature type="transmembrane region" description="Helical" evidence="10">
    <location>
        <begin position="136"/>
        <end position="161"/>
    </location>
</feature>
<evidence type="ECO:0000256" key="4">
    <source>
        <dbReference type="ARBA" id="ARBA00022737"/>
    </source>
</evidence>
<protein>
    <recommendedName>
        <fullName evidence="15">Hemolysin</fullName>
    </recommendedName>
</protein>
<dbReference type="RefSeq" id="WP_108825568.1">
    <property type="nucleotide sequence ID" value="NZ_CP023004.1"/>
</dbReference>
<feature type="transmembrane region" description="Helical" evidence="10">
    <location>
        <begin position="104"/>
        <end position="124"/>
    </location>
</feature>
<dbReference type="GO" id="GO:0005886">
    <property type="term" value="C:plasma membrane"/>
    <property type="evidence" value="ECO:0007669"/>
    <property type="project" value="UniProtKB-SubCell"/>
</dbReference>
<dbReference type="AlphaFoldDB" id="A0A2U8E5C1"/>
<keyword evidence="4" id="KW-0677">Repeat</keyword>
<evidence type="ECO:0008006" key="15">
    <source>
        <dbReference type="Google" id="ProtNLM"/>
    </source>
</evidence>
<evidence type="ECO:0000256" key="7">
    <source>
        <dbReference type="ARBA" id="ARBA00023136"/>
    </source>
</evidence>
<evidence type="ECO:0000256" key="2">
    <source>
        <dbReference type="ARBA" id="ARBA00022475"/>
    </source>
</evidence>
<dbReference type="PANTHER" id="PTHR43099:SF5">
    <property type="entry name" value="HLYC_CORC FAMILY TRANSPORTER"/>
    <property type="match status" value="1"/>
</dbReference>
<keyword evidence="5 9" id="KW-1133">Transmembrane helix</keyword>
<dbReference type="InterPro" id="IPR051676">
    <property type="entry name" value="UPF0053_domain"/>
</dbReference>
<evidence type="ECO:0000256" key="5">
    <source>
        <dbReference type="ARBA" id="ARBA00022989"/>
    </source>
</evidence>
<dbReference type="SUPFAM" id="SSF56176">
    <property type="entry name" value="FAD-binding/transporter-associated domain-like"/>
    <property type="match status" value="1"/>
</dbReference>
<evidence type="ECO:0000256" key="3">
    <source>
        <dbReference type="ARBA" id="ARBA00022692"/>
    </source>
</evidence>
<dbReference type="Pfam" id="PF01595">
    <property type="entry name" value="CNNM"/>
    <property type="match status" value="1"/>
</dbReference>
<proteinExistence type="predicted"/>
<keyword evidence="2" id="KW-1003">Cell membrane</keyword>
<evidence type="ECO:0000313" key="13">
    <source>
        <dbReference type="EMBL" id="AWI09754.1"/>
    </source>
</evidence>
<dbReference type="InterPro" id="IPR044751">
    <property type="entry name" value="Ion_transp-like_CBS"/>
</dbReference>
<dbReference type="InterPro" id="IPR016169">
    <property type="entry name" value="FAD-bd_PCMH_sub2"/>
</dbReference>
<feature type="domain" description="CBS" evidence="11">
    <location>
        <begin position="285"/>
        <end position="344"/>
    </location>
</feature>
<evidence type="ECO:0000313" key="14">
    <source>
        <dbReference type="Proteomes" id="UP000244896"/>
    </source>
</evidence>
<dbReference type="Gene3D" id="3.10.580.10">
    <property type="entry name" value="CBS-domain"/>
    <property type="match status" value="1"/>
</dbReference>
<sequence length="442" mass="48357">MTSLSTELFVIFLLLLANGFFALSEIAVVSARKARLKQLADEGKTRAAVALATAISPTRFLSTVQIGITLIGYTNVAFSSETVGKKLDVLLAQVSWMPAFTREIAIALVVVVLTLSTVVLGELVPKRIALAYPERIAMWTAPILNKLAAVVSPLVALLSYLTEGFLRIFGLNKAPKDSPVSDEEVNILIEQGLHAGVFNKAEQEMVEGVLELDQMAVTAIMTPRPKIVFLNLDDTEEVNWRKIVASGHSYFPVYQGSRDHVLGMVAVKALWAHSAIGLKTNLKDLLVSPLVVPETMMAMHLLESFKKTGKHIALITDEFGAIQGLVTLIDVLEAIVGDLPAQDSREAPASKQREDGSWLIDATLTTGDLKSLLNIDELPHEEEADFQTLGGFMVTNFGRIPASGDFFEYAGWRFEIVDMDRHRVDKVLVSKTKTDAPDETTK</sequence>
<gene>
    <name evidence="13" type="ORF">CKA38_11295</name>
</gene>
<evidence type="ECO:0000259" key="11">
    <source>
        <dbReference type="PROSITE" id="PS51371"/>
    </source>
</evidence>
<dbReference type="GO" id="GO:0050660">
    <property type="term" value="F:flavin adenine dinucleotide binding"/>
    <property type="evidence" value="ECO:0007669"/>
    <property type="project" value="InterPro"/>
</dbReference>
<comment type="subcellular location">
    <subcellularLocation>
        <location evidence="1">Cell membrane</location>
        <topology evidence="1">Multi-pass membrane protein</topology>
    </subcellularLocation>
</comment>
<feature type="domain" description="CNNM transmembrane" evidence="12">
    <location>
        <begin position="1"/>
        <end position="202"/>
    </location>
</feature>
<keyword evidence="6 8" id="KW-0129">CBS domain</keyword>
<evidence type="ECO:0000256" key="1">
    <source>
        <dbReference type="ARBA" id="ARBA00004651"/>
    </source>
</evidence>
<dbReference type="PROSITE" id="PS51371">
    <property type="entry name" value="CBS"/>
    <property type="match status" value="1"/>
</dbReference>
<dbReference type="Gene3D" id="3.30.465.10">
    <property type="match status" value="1"/>
</dbReference>
<reference evidence="13 14" key="1">
    <citation type="journal article" date="2018" name="Syst. Appl. Microbiol.">
        <title>Ereboglobus luteus gen. nov. sp. nov. from cockroach guts, and new insights into the oxygen relationship of the genera Opitutus and Didymococcus (Verrucomicrobia: Opitutaceae).</title>
        <authorList>
            <person name="Tegtmeier D."/>
            <person name="Belitz A."/>
            <person name="Radek R."/>
            <person name="Heimerl T."/>
            <person name="Brune A."/>
        </authorList>
    </citation>
    <scope>NUCLEOTIDE SEQUENCE [LARGE SCALE GENOMIC DNA]</scope>
    <source>
        <strain evidence="13 14">Ho45</strain>
    </source>
</reference>
<evidence type="ECO:0000256" key="9">
    <source>
        <dbReference type="PROSITE-ProRule" id="PRU01193"/>
    </source>
</evidence>
<dbReference type="FunFam" id="3.30.465.10:FF:000023">
    <property type="entry name" value="Magnesium and cobalt transporter"/>
    <property type="match status" value="1"/>
</dbReference>
<dbReference type="InterPro" id="IPR005170">
    <property type="entry name" value="Transptr-assoc_dom"/>
</dbReference>
<dbReference type="InterPro" id="IPR002550">
    <property type="entry name" value="CNNM"/>
</dbReference>
<dbReference type="KEGG" id="elut:CKA38_11295"/>
<dbReference type="SUPFAM" id="SSF54631">
    <property type="entry name" value="CBS-domain pair"/>
    <property type="match status" value="1"/>
</dbReference>
<organism evidence="13 14">
    <name type="scientific">Ereboglobus luteus</name>
    <dbReference type="NCBI Taxonomy" id="1796921"/>
    <lineage>
        <taxon>Bacteria</taxon>
        <taxon>Pseudomonadati</taxon>
        <taxon>Verrucomicrobiota</taxon>
        <taxon>Opitutia</taxon>
        <taxon>Opitutales</taxon>
        <taxon>Opitutaceae</taxon>
        <taxon>Ereboglobus</taxon>
    </lineage>
</organism>
<dbReference type="InterPro" id="IPR000644">
    <property type="entry name" value="CBS_dom"/>
</dbReference>
<dbReference type="OrthoDB" id="9798188at2"/>